<evidence type="ECO:0000313" key="4">
    <source>
        <dbReference type="EMBL" id="MEQ2439364.1"/>
    </source>
</evidence>
<dbReference type="RefSeq" id="WP_349217640.1">
    <property type="nucleotide sequence ID" value="NZ_JBBMFD010000001.1"/>
</dbReference>
<dbReference type="Gene3D" id="3.30.1380.10">
    <property type="match status" value="1"/>
</dbReference>
<name>A0ABV1DXI4_9FIRM</name>
<feature type="signal peptide" evidence="2">
    <location>
        <begin position="1"/>
        <end position="31"/>
    </location>
</feature>
<evidence type="ECO:0000313" key="5">
    <source>
        <dbReference type="Proteomes" id="UP001489509"/>
    </source>
</evidence>
<dbReference type="InterPro" id="IPR058193">
    <property type="entry name" value="VanY/YodJ_core_dom"/>
</dbReference>
<reference evidence="4 5" key="1">
    <citation type="submission" date="2024-03" db="EMBL/GenBank/DDBJ databases">
        <title>Human intestinal bacterial collection.</title>
        <authorList>
            <person name="Pauvert C."/>
            <person name="Hitch T.C.A."/>
            <person name="Clavel T."/>
        </authorList>
    </citation>
    <scope>NUCLEOTIDE SEQUENCE [LARGE SCALE GENOMIC DNA]</scope>
    <source>
        <strain evidence="4 5">CLA-JM-H44</strain>
    </source>
</reference>
<dbReference type="PANTHER" id="PTHR34385">
    <property type="entry name" value="D-ALANYL-D-ALANINE CARBOXYPEPTIDASE"/>
    <property type="match status" value="1"/>
</dbReference>
<organism evidence="4 5">
    <name type="scientific">Solibaculum intestinale</name>
    <dbReference type="NCBI Taxonomy" id="3133165"/>
    <lineage>
        <taxon>Bacteria</taxon>
        <taxon>Bacillati</taxon>
        <taxon>Bacillota</taxon>
        <taxon>Clostridia</taxon>
        <taxon>Eubacteriales</taxon>
        <taxon>Oscillospiraceae</taxon>
        <taxon>Solibaculum</taxon>
    </lineage>
</organism>
<evidence type="ECO:0000256" key="1">
    <source>
        <dbReference type="SAM" id="MobiDB-lite"/>
    </source>
</evidence>
<gene>
    <name evidence="4" type="ORF">WMO26_00820</name>
</gene>
<keyword evidence="5" id="KW-1185">Reference proteome</keyword>
<dbReference type="InterPro" id="IPR052179">
    <property type="entry name" value="DD-CPase-like"/>
</dbReference>
<dbReference type="PANTHER" id="PTHR34385:SF1">
    <property type="entry name" value="PEPTIDOGLYCAN L-ALANYL-D-GLUTAMATE ENDOPEPTIDASE CWLK"/>
    <property type="match status" value="1"/>
</dbReference>
<protein>
    <submittedName>
        <fullName evidence="4">M15 family metallopeptidase</fullName>
    </submittedName>
</protein>
<keyword evidence="2" id="KW-0732">Signal</keyword>
<feature type="domain" description="D-alanyl-D-alanine carboxypeptidase-like core" evidence="3">
    <location>
        <begin position="141"/>
        <end position="272"/>
    </location>
</feature>
<dbReference type="Proteomes" id="UP001489509">
    <property type="component" value="Unassembled WGS sequence"/>
</dbReference>
<feature type="compositionally biased region" description="Low complexity" evidence="1">
    <location>
        <begin position="38"/>
        <end position="91"/>
    </location>
</feature>
<evidence type="ECO:0000259" key="3">
    <source>
        <dbReference type="Pfam" id="PF02557"/>
    </source>
</evidence>
<dbReference type="EMBL" id="JBBMFD010000001">
    <property type="protein sequence ID" value="MEQ2439364.1"/>
    <property type="molecule type" value="Genomic_DNA"/>
</dbReference>
<dbReference type="SUPFAM" id="SSF55166">
    <property type="entry name" value="Hedgehog/DD-peptidase"/>
    <property type="match status" value="1"/>
</dbReference>
<dbReference type="CDD" id="cd14852">
    <property type="entry name" value="LD-carboxypeptidase"/>
    <property type="match status" value="1"/>
</dbReference>
<dbReference type="InterPro" id="IPR003709">
    <property type="entry name" value="VanY-like_core_dom"/>
</dbReference>
<feature type="region of interest" description="Disordered" evidence="1">
    <location>
        <begin position="35"/>
        <end position="93"/>
    </location>
</feature>
<dbReference type="Pfam" id="PF02557">
    <property type="entry name" value="VanY"/>
    <property type="match status" value="1"/>
</dbReference>
<evidence type="ECO:0000256" key="2">
    <source>
        <dbReference type="SAM" id="SignalP"/>
    </source>
</evidence>
<proteinExistence type="predicted"/>
<feature type="chain" id="PRO_5046788945" evidence="2">
    <location>
        <begin position="32"/>
        <end position="293"/>
    </location>
</feature>
<accession>A0ABV1DXI4</accession>
<dbReference type="InterPro" id="IPR009045">
    <property type="entry name" value="Zn_M74/Hedgehog-like"/>
</dbReference>
<sequence>MNQANSSFFKKSLLKRTVALLMVGAMGGALTACGGDGAASSGTSSTLPVSSSPSSLLESSSLPSSQAPQSSAPSSSKASSSQASSSKASSSDEVVATGAGTGIGYKGSDWRLRVPNIENPLVESEIPDVVQIDQPTDGRKHYFDARAIDNLNAMMDDAAAAGLNLFIISSFRTLDYQTNLFERRVKERMAQGYSRAVAENIVAEGTARPGTSDHQLGLAVDFNTIEDGFEKTAEYKWLIKHCAEYGFILRFPADKEDITKVMYEPWHYRFVGVEHAKEIMSRGICLEEYVSEL</sequence>
<comment type="caution">
    <text evidence="4">The sequence shown here is derived from an EMBL/GenBank/DDBJ whole genome shotgun (WGS) entry which is preliminary data.</text>
</comment>